<keyword evidence="3 5" id="KW-0067">ATP-binding</keyword>
<reference evidence="9" key="1">
    <citation type="submission" date="2017-09" db="EMBL/GenBank/DDBJ databases">
        <title>Depth-based differentiation of microbial function through sediment-hosted aquifers and enrichment of novel symbionts in the deep terrestrial subsurface.</title>
        <authorList>
            <person name="Probst A.J."/>
            <person name="Ladd B."/>
            <person name="Jarett J.K."/>
            <person name="Geller-Mcgrath D.E."/>
            <person name="Sieber C.M.K."/>
            <person name="Emerson J.B."/>
            <person name="Anantharaman K."/>
            <person name="Thomas B.C."/>
            <person name="Malmstrom R."/>
            <person name="Stieglmeier M."/>
            <person name="Klingl A."/>
            <person name="Woyke T."/>
            <person name="Ryan C.M."/>
            <person name="Banfield J.F."/>
        </authorList>
    </citation>
    <scope>NUCLEOTIDE SEQUENCE [LARGE SCALE GENOMIC DNA]</scope>
</reference>
<evidence type="ECO:0000313" key="8">
    <source>
        <dbReference type="EMBL" id="PIV02073.1"/>
    </source>
</evidence>
<dbReference type="Pfam" id="PF17854">
    <property type="entry name" value="FtsK_alpha"/>
    <property type="match status" value="1"/>
</dbReference>
<evidence type="ECO:0000256" key="5">
    <source>
        <dbReference type="PROSITE-ProRule" id="PRU00289"/>
    </source>
</evidence>
<dbReference type="InterPro" id="IPR002543">
    <property type="entry name" value="FtsK_dom"/>
</dbReference>
<dbReference type="GO" id="GO:0003677">
    <property type="term" value="F:DNA binding"/>
    <property type="evidence" value="ECO:0007669"/>
    <property type="project" value="UniProtKB-KW"/>
</dbReference>
<feature type="transmembrane region" description="Helical" evidence="6">
    <location>
        <begin position="88"/>
        <end position="109"/>
    </location>
</feature>
<dbReference type="PANTHER" id="PTHR22683:SF41">
    <property type="entry name" value="DNA TRANSLOCASE FTSK"/>
    <property type="match status" value="1"/>
</dbReference>
<feature type="domain" description="FtsK" evidence="7">
    <location>
        <begin position="364"/>
        <end position="551"/>
    </location>
</feature>
<dbReference type="PROSITE" id="PS50901">
    <property type="entry name" value="FTSK"/>
    <property type="match status" value="1"/>
</dbReference>
<dbReference type="InterPro" id="IPR036388">
    <property type="entry name" value="WH-like_DNA-bd_sf"/>
</dbReference>
<evidence type="ECO:0000313" key="9">
    <source>
        <dbReference type="Proteomes" id="UP000230399"/>
    </source>
</evidence>
<dbReference type="InterPro" id="IPR041027">
    <property type="entry name" value="FtsK_alpha"/>
</dbReference>
<evidence type="ECO:0000256" key="2">
    <source>
        <dbReference type="ARBA" id="ARBA00022741"/>
    </source>
</evidence>
<keyword evidence="6" id="KW-0472">Membrane</keyword>
<accession>A0A2M7BG38</accession>
<evidence type="ECO:0000256" key="3">
    <source>
        <dbReference type="ARBA" id="ARBA00022840"/>
    </source>
</evidence>
<comment type="caution">
    <text evidence="8">The sequence shown here is derived from an EMBL/GenBank/DDBJ whole genome shotgun (WGS) entry which is preliminary data.</text>
</comment>
<keyword evidence="4" id="KW-0238">DNA-binding</keyword>
<dbReference type="InterPro" id="IPR050206">
    <property type="entry name" value="FtsK/SpoIIIE/SftA"/>
</dbReference>
<dbReference type="Gene3D" id="3.30.980.40">
    <property type="match status" value="1"/>
</dbReference>
<evidence type="ECO:0000256" key="6">
    <source>
        <dbReference type="SAM" id="Phobius"/>
    </source>
</evidence>
<feature type="transmembrane region" description="Helical" evidence="6">
    <location>
        <begin position="115"/>
        <end position="141"/>
    </location>
</feature>
<dbReference type="Pfam" id="PF01580">
    <property type="entry name" value="FtsK_SpoIIIE"/>
    <property type="match status" value="1"/>
</dbReference>
<dbReference type="GO" id="GO:0005524">
    <property type="term" value="F:ATP binding"/>
    <property type="evidence" value="ECO:0007669"/>
    <property type="project" value="UniProtKB-UniRule"/>
</dbReference>
<dbReference type="Proteomes" id="UP000230399">
    <property type="component" value="Unassembled WGS sequence"/>
</dbReference>
<evidence type="ECO:0000256" key="4">
    <source>
        <dbReference type="ARBA" id="ARBA00023125"/>
    </source>
</evidence>
<evidence type="ECO:0000256" key="1">
    <source>
        <dbReference type="ARBA" id="ARBA00006474"/>
    </source>
</evidence>
<keyword evidence="2 5" id="KW-0547">Nucleotide-binding</keyword>
<dbReference type="InterPro" id="IPR025662">
    <property type="entry name" value="Sigma_54_int_dom_ATP-bd_1"/>
</dbReference>
<feature type="binding site" evidence="5">
    <location>
        <begin position="381"/>
        <end position="388"/>
    </location>
    <ligand>
        <name>ATP</name>
        <dbReference type="ChEBI" id="CHEBI:30616"/>
    </ligand>
</feature>
<dbReference type="Gene3D" id="3.40.50.300">
    <property type="entry name" value="P-loop containing nucleotide triphosphate hydrolases"/>
    <property type="match status" value="1"/>
</dbReference>
<dbReference type="AlphaFoldDB" id="A0A2M7BG38"/>
<feature type="transmembrane region" description="Helical" evidence="6">
    <location>
        <begin position="20"/>
        <end position="40"/>
    </location>
</feature>
<name>A0A2M7BG38_9BACT</name>
<dbReference type="InterPro" id="IPR027417">
    <property type="entry name" value="P-loop_NTPase"/>
</dbReference>
<dbReference type="Pfam" id="PF09397">
    <property type="entry name" value="FtsK_gamma"/>
    <property type="match status" value="1"/>
</dbReference>
<keyword evidence="6" id="KW-1133">Transmembrane helix</keyword>
<evidence type="ECO:0000259" key="7">
    <source>
        <dbReference type="PROSITE" id="PS50901"/>
    </source>
</evidence>
<dbReference type="EMBL" id="PEVD01000009">
    <property type="protein sequence ID" value="PIV02073.1"/>
    <property type="molecule type" value="Genomic_DNA"/>
</dbReference>
<dbReference type="PANTHER" id="PTHR22683">
    <property type="entry name" value="SPORULATION PROTEIN RELATED"/>
    <property type="match status" value="1"/>
</dbReference>
<keyword evidence="6" id="KW-0812">Transmembrane</keyword>
<dbReference type="SUPFAM" id="SSF46785">
    <property type="entry name" value="Winged helix' DNA-binding domain"/>
    <property type="match status" value="1"/>
</dbReference>
<dbReference type="SMART" id="SM00843">
    <property type="entry name" value="Ftsk_gamma"/>
    <property type="match status" value="1"/>
</dbReference>
<protein>
    <submittedName>
        <fullName evidence="8">DNA translocase FtsK</fullName>
    </submittedName>
</protein>
<gene>
    <name evidence="8" type="ORF">COS55_00610</name>
</gene>
<dbReference type="SUPFAM" id="SSF52540">
    <property type="entry name" value="P-loop containing nucleoside triphosphate hydrolases"/>
    <property type="match status" value="1"/>
</dbReference>
<dbReference type="Gene3D" id="1.10.10.10">
    <property type="entry name" value="Winged helix-like DNA-binding domain superfamily/Winged helix DNA-binding domain"/>
    <property type="match status" value="1"/>
</dbReference>
<dbReference type="InterPro" id="IPR018541">
    <property type="entry name" value="Ftsk_gamma"/>
</dbReference>
<organism evidence="8 9">
    <name type="scientific">Candidatus Shapirobacteria bacterium CG03_land_8_20_14_0_80_40_19</name>
    <dbReference type="NCBI Taxonomy" id="1974880"/>
    <lineage>
        <taxon>Bacteria</taxon>
        <taxon>Candidatus Shapironibacteriota</taxon>
    </lineage>
</organism>
<dbReference type="PROSITE" id="PS00675">
    <property type="entry name" value="SIGMA54_INTERACT_1"/>
    <property type="match status" value="1"/>
</dbReference>
<sequence>MARRKGWLKRRFRLHLKKDAVFSISYVFLFCLAFLIILSFTRQGVYLFKFNLFLLEWLGWGTVFLAFFLFLVGLMLTKIRIPWNEAGVLVGGSLAAVSLVGLTKAGLAGTGVFNLLSYAITSIGAVIILTACAIIGMVVFFNTSFDQIVIFLAKLFKPFKNLVFGLKKKTPQFIQERSSIVSGRNESLSKLSSSSAAARENVRTINLRDDQELPEVTTNVPGAQSSVWNYPPISLLEDKAGGKADRGDTKNNAATIERTLDSFGISARVVEINLGPAVTQYAIEVALGTKLSKITSLANDLALALAAPTGQIRVEAPIPGRSLVGLELPNHSPEIVTLKQILNSSEMKEQKSKLVVPLGLDVSGRPKIGNIARMPHVLIAGQTGSGKSVMLNSWIASFLFRCSPSELRLILIDPKRVEFTQYNGVPHLLTPVIIEPNKVISALKWATAEMDRRYKVFAQAGARSIETYNEISGFQALPYVVIIIDELADIILFSPAEVEDNICRVAQMARATGIHMIISTQRPSVDVLTGLIKANIPCRISFAVSSMIDSRVIIDGPGAEKLLGRGDMLYIPPDQAKPTRIQGSFVSDEEVGKLIGYLGKTGVRPVYTEEVTEIKDTAGGRGTGASGSEKDEFFNEAVRIVCQFGRASSSLLQRRLSIGYTRAAKIIDQMEEAGIVGPGDKSKPRDVLIKDPEAFLTSQQIQSERGQ</sequence>
<dbReference type="InterPro" id="IPR036390">
    <property type="entry name" value="WH_DNA-bd_sf"/>
</dbReference>
<comment type="similarity">
    <text evidence="1">Belongs to the FtsK/SpoIIIE/SftA family.</text>
</comment>
<feature type="transmembrane region" description="Helical" evidence="6">
    <location>
        <begin position="52"/>
        <end position="76"/>
    </location>
</feature>
<proteinExistence type="inferred from homology"/>